<proteinExistence type="predicted"/>
<accession>A0A0Q0B5M1</accession>
<reference evidence="1 2" key="1">
    <citation type="submission" date="2015-09" db="EMBL/GenBank/DDBJ databases">
        <title>Genome announcement of multiple Pseudomonas syringae strains.</title>
        <authorList>
            <person name="Thakur S."/>
            <person name="Wang P.W."/>
            <person name="Gong Y."/>
            <person name="Weir B.S."/>
            <person name="Guttman D.S."/>
        </authorList>
    </citation>
    <scope>NUCLEOTIDE SEQUENCE [LARGE SCALE GENOMIC DNA]</scope>
    <source>
        <strain evidence="1 2">ICMP16929</strain>
    </source>
</reference>
<protein>
    <submittedName>
        <fullName evidence="1">Acyl-CoA dehydrogenase domain-containing protein</fullName>
    </submittedName>
</protein>
<sequence length="128" mass="14447">MSESLLSSRNLAFELYEVLDAEGLTGRERFAEHSRETFDAALGTARVIAEKYFAPHNRKADENEPRYEHGEAILIPEVKPAVDAFMRRAFSTHRVISTQVACNCLPCCRKPALPTFRPPTSGPRPIRF</sequence>
<name>A0A0Q0B5M1_PSESX</name>
<dbReference type="EMBL" id="LJRI01000825">
    <property type="protein sequence ID" value="KPY87899.1"/>
    <property type="molecule type" value="Genomic_DNA"/>
</dbReference>
<gene>
    <name evidence="1" type="ORF">ALO94_01943</name>
</gene>
<evidence type="ECO:0000313" key="1">
    <source>
        <dbReference type="EMBL" id="KPY87899.1"/>
    </source>
</evidence>
<dbReference type="Proteomes" id="UP000050384">
    <property type="component" value="Unassembled WGS sequence"/>
</dbReference>
<dbReference type="PATRIC" id="fig|264459.3.peg.3380"/>
<dbReference type="PANTHER" id="PTHR42803">
    <property type="entry name" value="ACYL-COA DEHYDROGENASE"/>
    <property type="match status" value="1"/>
</dbReference>
<dbReference type="AlphaFoldDB" id="A0A0Q0B5M1"/>
<dbReference type="PANTHER" id="PTHR42803:SF3">
    <property type="entry name" value="ACYL-COA DEHYDROGENASE-RELATED"/>
    <property type="match status" value="1"/>
</dbReference>
<comment type="caution">
    <text evidence="1">The sequence shown here is derived from an EMBL/GenBank/DDBJ whole genome shotgun (WGS) entry which is preliminary data.</text>
</comment>
<organism evidence="1 2">
    <name type="scientific">Pseudomonas syringae pv. spinaceae</name>
    <dbReference type="NCBI Taxonomy" id="264459"/>
    <lineage>
        <taxon>Bacteria</taxon>
        <taxon>Pseudomonadati</taxon>
        <taxon>Pseudomonadota</taxon>
        <taxon>Gammaproteobacteria</taxon>
        <taxon>Pseudomonadales</taxon>
        <taxon>Pseudomonadaceae</taxon>
        <taxon>Pseudomonas</taxon>
        <taxon>Pseudomonas syringae</taxon>
    </lineage>
</organism>
<dbReference type="InterPro" id="IPR052166">
    <property type="entry name" value="Diverse_Acyl-CoA_DH"/>
</dbReference>
<evidence type="ECO:0000313" key="2">
    <source>
        <dbReference type="Proteomes" id="UP000050384"/>
    </source>
</evidence>